<evidence type="ECO:0000256" key="4">
    <source>
        <dbReference type="ARBA" id="ARBA00022553"/>
    </source>
</evidence>
<dbReference type="GO" id="GO:0000155">
    <property type="term" value="F:phosphorelay sensor kinase activity"/>
    <property type="evidence" value="ECO:0007669"/>
    <property type="project" value="InterPro"/>
</dbReference>
<evidence type="ECO:0000256" key="1">
    <source>
        <dbReference type="ARBA" id="ARBA00000085"/>
    </source>
</evidence>
<dbReference type="EMBL" id="QJKK01000006">
    <property type="protein sequence ID" value="RAL23420.1"/>
    <property type="molecule type" value="Genomic_DNA"/>
</dbReference>
<protein>
    <recommendedName>
        <fullName evidence="3">histidine kinase</fullName>
        <ecNumber evidence="3">2.7.13.3</ecNumber>
    </recommendedName>
</protein>
<keyword evidence="7 13" id="KW-0418">Kinase</keyword>
<accession>A0A364K3K7</accession>
<dbReference type="GO" id="GO:0004721">
    <property type="term" value="F:phosphoprotein phosphatase activity"/>
    <property type="evidence" value="ECO:0007669"/>
    <property type="project" value="TreeGrafter"/>
</dbReference>
<dbReference type="PANTHER" id="PTHR45453">
    <property type="entry name" value="PHOSPHATE REGULON SENSOR PROTEIN PHOR"/>
    <property type="match status" value="1"/>
</dbReference>
<evidence type="ECO:0000256" key="2">
    <source>
        <dbReference type="ARBA" id="ARBA00004651"/>
    </source>
</evidence>
<evidence type="ECO:0000256" key="10">
    <source>
        <dbReference type="SAM" id="Coils"/>
    </source>
</evidence>
<sequence>MKRRFTFYFLLILLLLFVSLFLWGMIGPPWIYEYVLKRNYPENLLTQDYLEKIAESTVWKDEQVSIKPEVLHFIQRHKGWLQVLDENGNEIYQYRRPDHLPQHYIPGQLVSYYQFPERTGFLISTWYGKINGRNLTWILGKDRHHANKETVPMNVQAQFASSMFAGWLVITLILAFLIGKFLGSPLLSILTWLQTLSAGSYDEPLDRRGRPISQNRFGIMKRSYRIYREVIEALHKLTRTLKQNEEDRKQLEKTREEWMTGVSHDLKTPLSTIKGYVDVLSSKHYPLSEHEVSEITDILQERIRYMEDLIQDFNLTFRLKNHALPLHKQRVDIANLVQESVLDMANSPRAEKYEFRFSSSPEELYADVDPKWFKRAMDNLIGNAVIHNPPGTLIEVMVQEKKQSYQVVIRDHGKGMDEETQSRLFDRYYRGTDSGRNYSGTGLGMAIAYQLIQAHQGKMDLVSQPSHGTKITMNFPYENTKAPAD</sequence>
<dbReference type="Proteomes" id="UP000251213">
    <property type="component" value="Unassembled WGS sequence"/>
</dbReference>
<dbReference type="AlphaFoldDB" id="A0A364K3K7"/>
<feature type="domain" description="Histidine kinase" evidence="12">
    <location>
        <begin position="261"/>
        <end position="479"/>
    </location>
</feature>
<dbReference type="RefSeq" id="WP_113659403.1">
    <property type="nucleotide sequence ID" value="NZ_KZ845668.1"/>
</dbReference>
<dbReference type="FunFam" id="3.30.565.10:FF:000006">
    <property type="entry name" value="Sensor histidine kinase WalK"/>
    <property type="match status" value="1"/>
</dbReference>
<gene>
    <name evidence="13" type="ORF">DL897_12100</name>
</gene>
<dbReference type="Gene3D" id="3.30.565.10">
    <property type="entry name" value="Histidine kinase-like ATPase, C-terminal domain"/>
    <property type="match status" value="1"/>
</dbReference>
<keyword evidence="5" id="KW-0808">Transferase</keyword>
<evidence type="ECO:0000259" key="12">
    <source>
        <dbReference type="PROSITE" id="PS50109"/>
    </source>
</evidence>
<keyword evidence="11" id="KW-1133">Transmembrane helix</keyword>
<feature type="coiled-coil region" evidence="10">
    <location>
        <begin position="227"/>
        <end position="261"/>
    </location>
</feature>
<organism evidence="13 14">
    <name type="scientific">Thermoflavimicrobium daqui</name>
    <dbReference type="NCBI Taxonomy" id="2137476"/>
    <lineage>
        <taxon>Bacteria</taxon>
        <taxon>Bacillati</taxon>
        <taxon>Bacillota</taxon>
        <taxon>Bacilli</taxon>
        <taxon>Bacillales</taxon>
        <taxon>Thermoactinomycetaceae</taxon>
        <taxon>Thermoflavimicrobium</taxon>
    </lineage>
</organism>
<keyword evidence="10" id="KW-0175">Coiled coil</keyword>
<dbReference type="Gene3D" id="1.10.287.130">
    <property type="match status" value="1"/>
</dbReference>
<evidence type="ECO:0000256" key="8">
    <source>
        <dbReference type="ARBA" id="ARBA00022840"/>
    </source>
</evidence>
<keyword evidence="9" id="KW-0902">Two-component regulatory system</keyword>
<keyword evidence="4" id="KW-0597">Phosphoprotein</keyword>
<dbReference type="InterPro" id="IPR036097">
    <property type="entry name" value="HisK_dim/P_sf"/>
</dbReference>
<dbReference type="PRINTS" id="PR00344">
    <property type="entry name" value="BCTRLSENSOR"/>
</dbReference>
<dbReference type="InterPro" id="IPR050351">
    <property type="entry name" value="BphY/WalK/GraS-like"/>
</dbReference>
<evidence type="ECO:0000256" key="5">
    <source>
        <dbReference type="ARBA" id="ARBA00022679"/>
    </source>
</evidence>
<reference evidence="13 14" key="2">
    <citation type="submission" date="2018-06" db="EMBL/GenBank/DDBJ databases">
        <authorList>
            <person name="Zhirakovskaya E."/>
        </authorList>
    </citation>
    <scope>NUCLEOTIDE SEQUENCE [LARGE SCALE GENOMIC DNA]</scope>
    <source>
        <strain evidence="13 14">FBKL4.011</strain>
    </source>
</reference>
<dbReference type="PROSITE" id="PS50109">
    <property type="entry name" value="HIS_KIN"/>
    <property type="match status" value="1"/>
</dbReference>
<dbReference type="GO" id="GO:0005886">
    <property type="term" value="C:plasma membrane"/>
    <property type="evidence" value="ECO:0007669"/>
    <property type="project" value="UniProtKB-SubCell"/>
</dbReference>
<dbReference type="InterPro" id="IPR003594">
    <property type="entry name" value="HATPase_dom"/>
</dbReference>
<dbReference type="SUPFAM" id="SSF47384">
    <property type="entry name" value="Homodimeric domain of signal transducing histidine kinase"/>
    <property type="match status" value="1"/>
</dbReference>
<dbReference type="SUPFAM" id="SSF55874">
    <property type="entry name" value="ATPase domain of HSP90 chaperone/DNA topoisomerase II/histidine kinase"/>
    <property type="match status" value="1"/>
</dbReference>
<keyword evidence="11" id="KW-0812">Transmembrane</keyword>
<dbReference type="InterPro" id="IPR005467">
    <property type="entry name" value="His_kinase_dom"/>
</dbReference>
<dbReference type="CDD" id="cd00082">
    <property type="entry name" value="HisKA"/>
    <property type="match status" value="1"/>
</dbReference>
<keyword evidence="11" id="KW-0472">Membrane</keyword>
<keyword evidence="6" id="KW-0547">Nucleotide-binding</keyword>
<evidence type="ECO:0000256" key="6">
    <source>
        <dbReference type="ARBA" id="ARBA00022741"/>
    </source>
</evidence>
<evidence type="ECO:0000256" key="9">
    <source>
        <dbReference type="ARBA" id="ARBA00023012"/>
    </source>
</evidence>
<dbReference type="OrthoDB" id="368131at2"/>
<reference evidence="13 14" key="1">
    <citation type="submission" date="2018-06" db="EMBL/GenBank/DDBJ databases">
        <title>Thermoflavimicrobium daqus sp. nov., a thermophilic microbe isolated from Moutai-flavour Daqu.</title>
        <authorList>
            <person name="Wang X."/>
            <person name="Zhou H."/>
        </authorList>
    </citation>
    <scope>NUCLEOTIDE SEQUENCE [LARGE SCALE GENOMIC DNA]</scope>
    <source>
        <strain evidence="13 14">FBKL4.011</strain>
    </source>
</reference>
<comment type="catalytic activity">
    <reaction evidence="1">
        <text>ATP + protein L-histidine = ADP + protein N-phospho-L-histidine.</text>
        <dbReference type="EC" id="2.7.13.3"/>
    </reaction>
</comment>
<dbReference type="Pfam" id="PF00512">
    <property type="entry name" value="HisKA"/>
    <property type="match status" value="1"/>
</dbReference>
<evidence type="ECO:0000256" key="3">
    <source>
        <dbReference type="ARBA" id="ARBA00012438"/>
    </source>
</evidence>
<keyword evidence="14" id="KW-1185">Reference proteome</keyword>
<dbReference type="EC" id="2.7.13.3" evidence="3"/>
<comment type="caution">
    <text evidence="13">The sequence shown here is derived from an EMBL/GenBank/DDBJ whole genome shotgun (WGS) entry which is preliminary data.</text>
</comment>
<proteinExistence type="predicted"/>
<dbReference type="SMART" id="SM00387">
    <property type="entry name" value="HATPase_c"/>
    <property type="match status" value="1"/>
</dbReference>
<dbReference type="SMART" id="SM00388">
    <property type="entry name" value="HisKA"/>
    <property type="match status" value="1"/>
</dbReference>
<dbReference type="Pfam" id="PF02518">
    <property type="entry name" value="HATPase_c"/>
    <property type="match status" value="1"/>
</dbReference>
<dbReference type="GO" id="GO:0005524">
    <property type="term" value="F:ATP binding"/>
    <property type="evidence" value="ECO:0007669"/>
    <property type="project" value="UniProtKB-KW"/>
</dbReference>
<evidence type="ECO:0000313" key="14">
    <source>
        <dbReference type="Proteomes" id="UP000251213"/>
    </source>
</evidence>
<evidence type="ECO:0000256" key="11">
    <source>
        <dbReference type="SAM" id="Phobius"/>
    </source>
</evidence>
<dbReference type="InterPro" id="IPR004358">
    <property type="entry name" value="Sig_transdc_His_kin-like_C"/>
</dbReference>
<dbReference type="PANTHER" id="PTHR45453:SF1">
    <property type="entry name" value="PHOSPHATE REGULON SENSOR PROTEIN PHOR"/>
    <property type="match status" value="1"/>
</dbReference>
<evidence type="ECO:0000313" key="13">
    <source>
        <dbReference type="EMBL" id="RAL23420.1"/>
    </source>
</evidence>
<dbReference type="InterPro" id="IPR036890">
    <property type="entry name" value="HATPase_C_sf"/>
</dbReference>
<name>A0A364K3K7_9BACL</name>
<feature type="transmembrane region" description="Helical" evidence="11">
    <location>
        <begin position="7"/>
        <end position="26"/>
    </location>
</feature>
<dbReference type="InterPro" id="IPR003661">
    <property type="entry name" value="HisK_dim/P_dom"/>
</dbReference>
<evidence type="ECO:0000256" key="7">
    <source>
        <dbReference type="ARBA" id="ARBA00022777"/>
    </source>
</evidence>
<keyword evidence="8" id="KW-0067">ATP-binding</keyword>
<dbReference type="GO" id="GO:0016036">
    <property type="term" value="P:cellular response to phosphate starvation"/>
    <property type="evidence" value="ECO:0007669"/>
    <property type="project" value="TreeGrafter"/>
</dbReference>
<comment type="subcellular location">
    <subcellularLocation>
        <location evidence="2">Cell membrane</location>
        <topology evidence="2">Multi-pass membrane protein</topology>
    </subcellularLocation>
</comment>